<protein>
    <submittedName>
        <fullName evidence="1">Uncharacterized protein</fullName>
    </submittedName>
</protein>
<reference evidence="1" key="1">
    <citation type="submission" date="2022-04" db="EMBL/GenBank/DDBJ databases">
        <title>Genome of the entomopathogenic fungus Entomophthora muscae.</title>
        <authorList>
            <person name="Elya C."/>
            <person name="Lovett B.R."/>
            <person name="Lee E."/>
            <person name="Macias A.M."/>
            <person name="Hajek A.E."/>
            <person name="De Bivort B.L."/>
            <person name="Kasson M.T."/>
            <person name="De Fine Licht H.H."/>
            <person name="Stajich J.E."/>
        </authorList>
    </citation>
    <scope>NUCLEOTIDE SEQUENCE</scope>
    <source>
        <strain evidence="1">Berkeley</strain>
    </source>
</reference>
<proteinExistence type="predicted"/>
<name>A0ACC2UGI8_9FUNG</name>
<organism evidence="1 2">
    <name type="scientific">Entomophthora muscae</name>
    <dbReference type="NCBI Taxonomy" id="34485"/>
    <lineage>
        <taxon>Eukaryota</taxon>
        <taxon>Fungi</taxon>
        <taxon>Fungi incertae sedis</taxon>
        <taxon>Zoopagomycota</taxon>
        <taxon>Entomophthoromycotina</taxon>
        <taxon>Entomophthoromycetes</taxon>
        <taxon>Entomophthorales</taxon>
        <taxon>Entomophthoraceae</taxon>
        <taxon>Entomophthora</taxon>
    </lineage>
</organism>
<accession>A0ACC2UGI8</accession>
<evidence type="ECO:0000313" key="2">
    <source>
        <dbReference type="Proteomes" id="UP001165960"/>
    </source>
</evidence>
<keyword evidence="2" id="KW-1185">Reference proteome</keyword>
<evidence type="ECO:0000313" key="1">
    <source>
        <dbReference type="EMBL" id="KAJ9085866.1"/>
    </source>
</evidence>
<comment type="caution">
    <text evidence="1">The sequence shown here is derived from an EMBL/GenBank/DDBJ whole genome shotgun (WGS) entry which is preliminary data.</text>
</comment>
<dbReference type="EMBL" id="QTSX02000741">
    <property type="protein sequence ID" value="KAJ9085866.1"/>
    <property type="molecule type" value="Genomic_DNA"/>
</dbReference>
<gene>
    <name evidence="1" type="ORF">DSO57_1009706</name>
</gene>
<sequence>MDFVKGGIKKGKNMQEFENIFYLEAQTLISLKAASFIDANSALLNTVQPNKNLSLTFKSGIYGAHNVSELICHLLTFKDNFEESGISSPLSVVLTHTPDLNTRLSDLEDQPALCYPDKEEIEEDQLHRVLAFNALTQGQRVRKEPFLATEPQDTVALPYTKQLSLPSTEVIHESDSAKKLLQFLKSVNVSASL</sequence>
<dbReference type="Proteomes" id="UP001165960">
    <property type="component" value="Unassembled WGS sequence"/>
</dbReference>